<gene>
    <name evidence="1 2" type="primary">IL2</name>
</gene>
<dbReference type="eggNOG" id="ENOG502RVR5">
    <property type="taxonomic scope" value="Eukaryota"/>
</dbReference>
<evidence type="ECO:0000313" key="3">
    <source>
        <dbReference type="Proteomes" id="UP000005447"/>
    </source>
</evidence>
<protein>
    <recommendedName>
        <fullName evidence="1">Interleukin-2</fullName>
        <shortName evidence="1">IL-2</shortName>
    </recommendedName>
</protein>
<dbReference type="GO" id="GO:0008083">
    <property type="term" value="F:growth factor activity"/>
    <property type="evidence" value="ECO:0007669"/>
    <property type="project" value="UniProtKB-KW"/>
</dbReference>
<dbReference type="Proteomes" id="UP000005447">
    <property type="component" value="Unassembled WGS sequence"/>
</dbReference>
<dbReference type="PRINTS" id="PR00265">
    <property type="entry name" value="INTERLEUKIN2"/>
</dbReference>
<dbReference type="GO" id="GO:0005125">
    <property type="term" value="F:cytokine activity"/>
    <property type="evidence" value="ECO:0007669"/>
    <property type="project" value="UniProtKB-KW"/>
</dbReference>
<organism evidence="2 3">
    <name type="scientific">Cavia porcellus</name>
    <name type="common">Guinea pig</name>
    <dbReference type="NCBI Taxonomy" id="10141"/>
    <lineage>
        <taxon>Eukaryota</taxon>
        <taxon>Metazoa</taxon>
        <taxon>Chordata</taxon>
        <taxon>Craniata</taxon>
        <taxon>Vertebrata</taxon>
        <taxon>Euteleostomi</taxon>
        <taxon>Mammalia</taxon>
        <taxon>Eutheria</taxon>
        <taxon>Euarchontoglires</taxon>
        <taxon>Glires</taxon>
        <taxon>Rodentia</taxon>
        <taxon>Hystricomorpha</taxon>
        <taxon>Caviidae</taxon>
        <taxon>Cavia</taxon>
    </lineage>
</organism>
<dbReference type="FunCoup" id="H0VBY4">
    <property type="interactions" value="762"/>
</dbReference>
<dbReference type="OMA" id="NGVNNYE"/>
<accession>H0VBY4</accession>
<feature type="chain" id="PRO_5009030763" description="Interleukin-2" evidence="1">
    <location>
        <begin position="21"/>
        <end position="152"/>
    </location>
</feature>
<dbReference type="InterPro" id="IPR009079">
    <property type="entry name" value="4_helix_cytokine-like_core"/>
</dbReference>
<dbReference type="GeneTree" id="ENSGT00390000003555"/>
<comment type="subcellular location">
    <subcellularLocation>
        <location evidence="1">Secreted</location>
    </subcellularLocation>
</comment>
<keyword evidence="1" id="KW-0964">Secreted</keyword>
<dbReference type="GO" id="GO:1900100">
    <property type="term" value="P:positive regulation of plasma cell differentiation"/>
    <property type="evidence" value="ECO:0007669"/>
    <property type="project" value="Ensembl"/>
</dbReference>
<dbReference type="HOGENOM" id="CLU_124210_0_0_1"/>
<dbReference type="Pfam" id="PF00715">
    <property type="entry name" value="IL2"/>
    <property type="match status" value="1"/>
</dbReference>
<sequence>MYKTLLLSCLALTLALLTSSAPTSSSPKQTQDRLELLLRDLQTLLEGVTSNPRLPKMLKLKLYPPKMVSELQHLQCLEEELRAVEQVLNLAEHKNFPLIHTKDFISNINVTVLSLKGSETAFVCDLEDESVNIVEFLKRWIAFCQKIMSRLT</sequence>
<comment type="function">
    <text evidence="1">Cytokine produced by activated CD4-positive helper T-cells and to a lesser extend activated CD8-positive T-cells and natural killer (NK) cells that plays pivotal roles in the immune response and tolerance. Binds to a receptor complex composed of either the high-affinity trimeric IL-2R (IL2RA/CD25, IL2RB/CD122 and IL2RG/CD132) or the low-affinity dimeric IL-2R (IL2RB and IL2RG). Interaction with the receptor leads to oligomerization and conformation changes in the IL-2R subunits resulting in downstream signaling starting with phosphorylation of JAK1 and JAK3. In turn, JAK1 and JAK3 phosphorylate the receptor to form a docking site leading to the phosphorylation of several substrates including STAT5. This process leads to activation of several pathways including STAT, phosphoinositide-3-kinase/PI3K and mitogen-activated protein kinase/MAPK pathways. Functions as a T-cell growth factor and can increase NK-cell cytolytic activity as well. Promotes strong proliferation of activated B-cells and subsequently immunoglobulin production. Plays a pivotal role in regulating the adaptive immune system by controlling the survival and proliferation of regulatory T-cells, which are required for the maintenance of immune tolerance. Moreover, participates in the differentiation and homeostasis of effector T-cell subsets, including Th1, Th2, Th17 as well as memory CD8-positive T-cells.</text>
</comment>
<keyword evidence="1" id="KW-0202">Cytokine</keyword>
<dbReference type="InterPro" id="IPR000779">
    <property type="entry name" value="IL-2"/>
</dbReference>
<reference evidence="3" key="1">
    <citation type="journal article" date="2011" name="Nature">
        <title>A high-resolution map of human evolutionary constraint using 29 mammals.</title>
        <authorList>
            <person name="Lindblad-Toh K."/>
            <person name="Garber M."/>
            <person name="Zuk O."/>
            <person name="Lin M.F."/>
            <person name="Parker B.J."/>
            <person name="Washietl S."/>
            <person name="Kheradpour P."/>
            <person name="Ernst J."/>
            <person name="Jordan G."/>
            <person name="Mauceli E."/>
            <person name="Ward L.D."/>
            <person name="Lowe C.B."/>
            <person name="Holloway A.K."/>
            <person name="Clamp M."/>
            <person name="Gnerre S."/>
            <person name="Alfoldi J."/>
            <person name="Beal K."/>
            <person name="Chang J."/>
            <person name="Clawson H."/>
            <person name="Cuff J."/>
            <person name="Di Palma F."/>
            <person name="Fitzgerald S."/>
            <person name="Flicek P."/>
            <person name="Guttman M."/>
            <person name="Hubisz M.J."/>
            <person name="Jaffe D.B."/>
            <person name="Jungreis I."/>
            <person name="Kent W.J."/>
            <person name="Kostka D."/>
            <person name="Lara M."/>
            <person name="Martins A.L."/>
            <person name="Massingham T."/>
            <person name="Moltke I."/>
            <person name="Raney B.J."/>
            <person name="Rasmussen M.D."/>
            <person name="Robinson J."/>
            <person name="Stark A."/>
            <person name="Vilella A.J."/>
            <person name="Wen J."/>
            <person name="Xie X."/>
            <person name="Zody M.C."/>
            <person name="Baldwin J."/>
            <person name="Bloom T."/>
            <person name="Chin C.W."/>
            <person name="Heiman D."/>
            <person name="Nicol R."/>
            <person name="Nusbaum C."/>
            <person name="Young S."/>
            <person name="Wilkinson J."/>
            <person name="Worley K.C."/>
            <person name="Kovar C.L."/>
            <person name="Muzny D.M."/>
            <person name="Gibbs R.A."/>
            <person name="Cree A."/>
            <person name="Dihn H.H."/>
            <person name="Fowler G."/>
            <person name="Jhangiani S."/>
            <person name="Joshi V."/>
            <person name="Lee S."/>
            <person name="Lewis L.R."/>
            <person name="Nazareth L.V."/>
            <person name="Okwuonu G."/>
            <person name="Santibanez J."/>
            <person name="Warren W.C."/>
            <person name="Mardis E.R."/>
            <person name="Weinstock G.M."/>
            <person name="Wilson R.K."/>
            <person name="Delehaunty K."/>
            <person name="Dooling D."/>
            <person name="Fronik C."/>
            <person name="Fulton L."/>
            <person name="Fulton B."/>
            <person name="Graves T."/>
            <person name="Minx P."/>
            <person name="Sodergren E."/>
            <person name="Birney E."/>
            <person name="Margulies E.H."/>
            <person name="Herrero J."/>
            <person name="Green E.D."/>
            <person name="Haussler D."/>
            <person name="Siepel A."/>
            <person name="Goldman N."/>
            <person name="Pollard K.S."/>
            <person name="Pedersen J.S."/>
            <person name="Lander E.S."/>
            <person name="Kellis M."/>
        </authorList>
    </citation>
    <scope>NUCLEOTIDE SEQUENCE [LARGE SCALE GENOMIC DNA]</scope>
    <source>
        <strain evidence="3">2N</strain>
    </source>
</reference>
<dbReference type="Gene3D" id="1.20.1250.10">
    <property type="match status" value="1"/>
</dbReference>
<dbReference type="GO" id="GO:0097696">
    <property type="term" value="P:cell surface receptor signaling pathway via STAT"/>
    <property type="evidence" value="ECO:0007669"/>
    <property type="project" value="Ensembl"/>
</dbReference>
<keyword evidence="1" id="KW-1064">Adaptive immunity</keyword>
<keyword evidence="1" id="KW-0391">Immunity</keyword>
<reference evidence="2" key="3">
    <citation type="submission" date="2025-09" db="UniProtKB">
        <authorList>
            <consortium name="Ensembl"/>
        </authorList>
    </citation>
    <scope>IDENTIFICATION</scope>
    <source>
        <strain evidence="2">2N</strain>
    </source>
</reference>
<dbReference type="GO" id="GO:0002639">
    <property type="term" value="P:positive regulation of immunoglobulin production"/>
    <property type="evidence" value="ECO:0007669"/>
    <property type="project" value="Ensembl"/>
</dbReference>
<comment type="similarity">
    <text evidence="1">Belongs to the IL-2 family.</text>
</comment>
<dbReference type="AlphaFoldDB" id="H0VBY4"/>
<dbReference type="GO" id="GO:0002250">
    <property type="term" value="P:adaptive immune response"/>
    <property type="evidence" value="ECO:0007669"/>
    <property type="project" value="UniProtKB-KW"/>
</dbReference>
<proteinExistence type="inferred from homology"/>
<keyword evidence="1" id="KW-0732">Signal</keyword>
<dbReference type="GO" id="GO:0042104">
    <property type="term" value="P:positive regulation of activated T cell proliferation"/>
    <property type="evidence" value="ECO:0007669"/>
    <property type="project" value="Ensembl"/>
</dbReference>
<dbReference type="GO" id="GO:0002903">
    <property type="term" value="P:negative regulation of B cell apoptotic process"/>
    <property type="evidence" value="ECO:0007669"/>
    <property type="project" value="Ensembl"/>
</dbReference>
<dbReference type="GO" id="GO:0032740">
    <property type="term" value="P:positive regulation of interleukin-17 production"/>
    <property type="evidence" value="ECO:0007669"/>
    <property type="project" value="Ensembl"/>
</dbReference>
<dbReference type="Ensembl" id="ENSCPOT00000008340.3">
    <property type="protein sequence ID" value="ENSCPOP00000007430.2"/>
    <property type="gene ID" value="ENSCPOG00000008265.4"/>
</dbReference>
<dbReference type="GO" id="GO:0038110">
    <property type="term" value="P:interleukin-2-mediated signaling pathway"/>
    <property type="evidence" value="ECO:0007669"/>
    <property type="project" value="Ensembl"/>
</dbReference>
<dbReference type="PANTHER" id="PTHR48487:SF1">
    <property type="entry name" value="INTERLEUKIN-2"/>
    <property type="match status" value="1"/>
</dbReference>
<keyword evidence="1" id="KW-1015">Disulfide bond</keyword>
<dbReference type="GO" id="GO:0002366">
    <property type="term" value="P:leukocyte activation involved in immune response"/>
    <property type="evidence" value="ECO:0007669"/>
    <property type="project" value="Ensembl"/>
</dbReference>
<dbReference type="SUPFAM" id="SSF47266">
    <property type="entry name" value="4-helical cytokines"/>
    <property type="match status" value="1"/>
</dbReference>
<dbReference type="GO" id="GO:0005134">
    <property type="term" value="F:interleukin-2 receptor binding"/>
    <property type="evidence" value="ECO:0007669"/>
    <property type="project" value="Ensembl"/>
</dbReference>
<dbReference type="InParanoid" id="H0VBY4"/>
<dbReference type="STRING" id="10141.ENSCPOP00000007430"/>
<keyword evidence="1" id="KW-0339">Growth factor</keyword>
<evidence type="ECO:0000313" key="2">
    <source>
        <dbReference type="Ensembl" id="ENSCPOP00000007430.2"/>
    </source>
</evidence>
<dbReference type="GO" id="GO:0005615">
    <property type="term" value="C:extracellular space"/>
    <property type="evidence" value="ECO:0007669"/>
    <property type="project" value="UniProtKB-KW"/>
</dbReference>
<reference evidence="2" key="2">
    <citation type="submission" date="2025-08" db="UniProtKB">
        <authorList>
            <consortium name="Ensembl"/>
        </authorList>
    </citation>
    <scope>IDENTIFICATION</scope>
    <source>
        <strain evidence="2">2N</strain>
    </source>
</reference>
<dbReference type="VEuPathDB" id="HostDB:ENSCPOG00000008265"/>
<dbReference type="GO" id="GO:0030890">
    <property type="term" value="P:positive regulation of B cell proliferation"/>
    <property type="evidence" value="ECO:0007669"/>
    <property type="project" value="Ensembl"/>
</dbReference>
<name>H0VBY4_CAVPO</name>
<evidence type="ECO:0000256" key="1">
    <source>
        <dbReference type="RuleBase" id="RU363134"/>
    </source>
</evidence>
<dbReference type="EMBL" id="AAKN02011337">
    <property type="status" value="NOT_ANNOTATED_CDS"/>
    <property type="molecule type" value="Genomic_DNA"/>
</dbReference>
<dbReference type="PANTHER" id="PTHR48487">
    <property type="entry name" value="INTERLEUKIN-2"/>
    <property type="match status" value="1"/>
</dbReference>
<keyword evidence="3" id="KW-1185">Reference proteome</keyword>
<dbReference type="SMART" id="SM00189">
    <property type="entry name" value="IL2"/>
    <property type="match status" value="1"/>
</dbReference>
<feature type="signal peptide" evidence="1">
    <location>
        <begin position="1"/>
        <end position="20"/>
    </location>
</feature>